<sequence length="214" mass="23611">MAPQWMRVVPYVTAWSAEQNLPYELVERPGCGVGYADELLTDRDSRGVLWHRVAVRRQVGRPEFGRVHPLRQRRAMLRLLCQVCAGPADQTEDGVLWLLRDYQDDWPGWPEGMASVEPPVCVPCFAISLKLCPALRRGAVAVRVREFPIAGVRGAVYRNGVPAPVAVAAANVSYDDPVVRRVVATALVRELRGCTLVPVAELTGTRVSMNGSKV</sequence>
<dbReference type="RefSeq" id="WP_189258820.1">
    <property type="nucleotide sequence ID" value="NZ_BMRE01000057.1"/>
</dbReference>
<comment type="caution">
    <text evidence="1">The sequence shown here is derived from an EMBL/GenBank/DDBJ whole genome shotgun (WGS) entry which is preliminary data.</text>
</comment>
<evidence type="ECO:0000313" key="2">
    <source>
        <dbReference type="Proteomes" id="UP000649573"/>
    </source>
</evidence>
<accession>A0ABQ2VAI3</accession>
<evidence type="ECO:0008006" key="3">
    <source>
        <dbReference type="Google" id="ProtNLM"/>
    </source>
</evidence>
<protein>
    <recommendedName>
        <fullName evidence="3">Phage protein</fullName>
    </recommendedName>
</protein>
<evidence type="ECO:0000313" key="1">
    <source>
        <dbReference type="EMBL" id="GGU75155.1"/>
    </source>
</evidence>
<dbReference type="EMBL" id="BMRE01000057">
    <property type="protein sequence ID" value="GGU75155.1"/>
    <property type="molecule type" value="Genomic_DNA"/>
</dbReference>
<proteinExistence type="predicted"/>
<name>A0ABQ2VAI3_9PSEU</name>
<dbReference type="Proteomes" id="UP000649573">
    <property type="component" value="Unassembled WGS sequence"/>
</dbReference>
<reference evidence="2" key="1">
    <citation type="journal article" date="2019" name="Int. J. Syst. Evol. Microbiol.">
        <title>The Global Catalogue of Microorganisms (GCM) 10K type strain sequencing project: providing services to taxonomists for standard genome sequencing and annotation.</title>
        <authorList>
            <consortium name="The Broad Institute Genomics Platform"/>
            <consortium name="The Broad Institute Genome Sequencing Center for Infectious Disease"/>
            <person name="Wu L."/>
            <person name="Ma J."/>
        </authorList>
    </citation>
    <scope>NUCLEOTIDE SEQUENCE [LARGE SCALE GENOMIC DNA]</scope>
    <source>
        <strain evidence="2">JCM 3296</strain>
    </source>
</reference>
<keyword evidence="2" id="KW-1185">Reference proteome</keyword>
<organism evidence="1 2">
    <name type="scientific">Lentzea flava</name>
    <dbReference type="NCBI Taxonomy" id="103732"/>
    <lineage>
        <taxon>Bacteria</taxon>
        <taxon>Bacillati</taxon>
        <taxon>Actinomycetota</taxon>
        <taxon>Actinomycetes</taxon>
        <taxon>Pseudonocardiales</taxon>
        <taxon>Pseudonocardiaceae</taxon>
        <taxon>Lentzea</taxon>
    </lineage>
</organism>
<gene>
    <name evidence="1" type="ORF">GCM10010178_78090</name>
</gene>